<proteinExistence type="predicted"/>
<feature type="region of interest" description="Disordered" evidence="1">
    <location>
        <begin position="37"/>
        <end position="69"/>
    </location>
</feature>
<name>A0ABN8I1T1_9NEOP</name>
<feature type="non-terminal residue" evidence="2">
    <location>
        <position position="69"/>
    </location>
</feature>
<gene>
    <name evidence="2" type="ORF">IPOD504_LOCUS4225</name>
</gene>
<accession>A0ABN8I1T1</accession>
<organism evidence="2 3">
    <name type="scientific">Iphiclides podalirius</name>
    <name type="common">scarce swallowtail</name>
    <dbReference type="NCBI Taxonomy" id="110791"/>
    <lineage>
        <taxon>Eukaryota</taxon>
        <taxon>Metazoa</taxon>
        <taxon>Ecdysozoa</taxon>
        <taxon>Arthropoda</taxon>
        <taxon>Hexapoda</taxon>
        <taxon>Insecta</taxon>
        <taxon>Pterygota</taxon>
        <taxon>Neoptera</taxon>
        <taxon>Endopterygota</taxon>
        <taxon>Lepidoptera</taxon>
        <taxon>Glossata</taxon>
        <taxon>Ditrysia</taxon>
        <taxon>Papilionoidea</taxon>
        <taxon>Papilionidae</taxon>
        <taxon>Papilioninae</taxon>
        <taxon>Iphiclides</taxon>
    </lineage>
</organism>
<feature type="compositionally biased region" description="Polar residues" evidence="1">
    <location>
        <begin position="60"/>
        <end position="69"/>
    </location>
</feature>
<sequence>MKSHSRNLFAIDSLRAPYPPSLITGTSEVLVDIRGGLSRRSDTKQGDATLPEPRLDVAPSTANLITPAH</sequence>
<evidence type="ECO:0000313" key="2">
    <source>
        <dbReference type="EMBL" id="CAH2043276.1"/>
    </source>
</evidence>
<evidence type="ECO:0000256" key="1">
    <source>
        <dbReference type="SAM" id="MobiDB-lite"/>
    </source>
</evidence>
<protein>
    <submittedName>
        <fullName evidence="2">Uncharacterized protein</fullName>
    </submittedName>
</protein>
<reference evidence="2" key="1">
    <citation type="submission" date="2022-03" db="EMBL/GenBank/DDBJ databases">
        <authorList>
            <person name="Martin H S."/>
        </authorList>
    </citation>
    <scope>NUCLEOTIDE SEQUENCE</scope>
</reference>
<dbReference type="EMBL" id="OW152827">
    <property type="protein sequence ID" value="CAH2043276.1"/>
    <property type="molecule type" value="Genomic_DNA"/>
</dbReference>
<dbReference type="Proteomes" id="UP000837857">
    <property type="component" value="Chromosome 15"/>
</dbReference>
<keyword evidence="3" id="KW-1185">Reference proteome</keyword>
<evidence type="ECO:0000313" key="3">
    <source>
        <dbReference type="Proteomes" id="UP000837857"/>
    </source>
</evidence>